<dbReference type="Proteomes" id="UP000663929">
    <property type="component" value="Chromosome"/>
</dbReference>
<feature type="domain" description="DUF11" evidence="3">
    <location>
        <begin position="6723"/>
        <end position="6837"/>
    </location>
</feature>
<feature type="domain" description="DUF11" evidence="3">
    <location>
        <begin position="1244"/>
        <end position="1363"/>
    </location>
</feature>
<dbReference type="NCBIfam" id="TIGR01451">
    <property type="entry name" value="B_ant_repeat"/>
    <property type="match status" value="29"/>
</dbReference>
<feature type="domain" description="DUF11" evidence="3">
    <location>
        <begin position="6847"/>
        <end position="6956"/>
    </location>
</feature>
<evidence type="ECO:0000313" key="5">
    <source>
        <dbReference type="Proteomes" id="UP000663929"/>
    </source>
</evidence>
<dbReference type="InterPro" id="IPR001434">
    <property type="entry name" value="OmcB-like_DUF11"/>
</dbReference>
<feature type="compositionally biased region" description="Polar residues" evidence="1">
    <location>
        <begin position="2116"/>
        <end position="2129"/>
    </location>
</feature>
<dbReference type="InterPro" id="IPR026466">
    <property type="entry name" value="Fim_isopep_form_D2_dom"/>
</dbReference>
<feature type="compositionally biased region" description="Basic and acidic residues" evidence="1">
    <location>
        <begin position="3060"/>
        <end position="3070"/>
    </location>
</feature>
<dbReference type="RefSeq" id="WP_237378183.1">
    <property type="nucleotide sequence ID" value="NZ_CP071793.1"/>
</dbReference>
<name>A0A8A4TPL5_SULCO</name>
<dbReference type="InterPro" id="IPR047589">
    <property type="entry name" value="DUF11_rpt"/>
</dbReference>
<feature type="compositionally biased region" description="Polar residues" evidence="1">
    <location>
        <begin position="3647"/>
        <end position="3658"/>
    </location>
</feature>
<feature type="region of interest" description="Disordered" evidence="1">
    <location>
        <begin position="2734"/>
        <end position="2781"/>
    </location>
</feature>
<feature type="domain" description="DUF11" evidence="3">
    <location>
        <begin position="6001"/>
        <end position="6113"/>
    </location>
</feature>
<dbReference type="InterPro" id="IPR051172">
    <property type="entry name" value="Chlamydia_OmcB"/>
</dbReference>
<feature type="domain" description="DUF11" evidence="3">
    <location>
        <begin position="2332"/>
        <end position="2435"/>
    </location>
</feature>
<feature type="compositionally biased region" description="Polar residues" evidence="1">
    <location>
        <begin position="2735"/>
        <end position="2758"/>
    </location>
</feature>
<evidence type="ECO:0000259" key="3">
    <source>
        <dbReference type="Pfam" id="PF01345"/>
    </source>
</evidence>
<gene>
    <name evidence="4" type="ORF">J3U87_23340</name>
</gene>
<dbReference type="InterPro" id="IPR013783">
    <property type="entry name" value="Ig-like_fold"/>
</dbReference>
<feature type="compositionally biased region" description="Polar residues" evidence="1">
    <location>
        <begin position="4868"/>
        <end position="4879"/>
    </location>
</feature>
<feature type="transmembrane region" description="Helical" evidence="2">
    <location>
        <begin position="7101"/>
        <end position="7120"/>
    </location>
</feature>
<feature type="region of interest" description="Disordered" evidence="1">
    <location>
        <begin position="1696"/>
        <end position="1720"/>
    </location>
</feature>
<feature type="domain" description="DUF11" evidence="3">
    <location>
        <begin position="1878"/>
        <end position="1982"/>
    </location>
</feature>
<keyword evidence="2" id="KW-0472">Membrane</keyword>
<feature type="region of interest" description="Disordered" evidence="1">
    <location>
        <begin position="4119"/>
        <end position="4152"/>
    </location>
</feature>
<feature type="region of interest" description="Disordered" evidence="1">
    <location>
        <begin position="5797"/>
        <end position="5831"/>
    </location>
</feature>
<feature type="region of interest" description="Disordered" evidence="1">
    <location>
        <begin position="5024"/>
        <end position="5048"/>
    </location>
</feature>
<evidence type="ECO:0000256" key="1">
    <source>
        <dbReference type="SAM" id="MobiDB-lite"/>
    </source>
</evidence>
<feature type="compositionally biased region" description="Acidic residues" evidence="1">
    <location>
        <begin position="3074"/>
        <end position="3084"/>
    </location>
</feature>
<feature type="domain" description="DUF11" evidence="3">
    <location>
        <begin position="2946"/>
        <end position="3067"/>
    </location>
</feature>
<feature type="compositionally biased region" description="Acidic residues" evidence="1">
    <location>
        <begin position="3801"/>
        <end position="3812"/>
    </location>
</feature>
<organism evidence="4 5">
    <name type="scientific">Sulfidibacter corallicola</name>
    <dbReference type="NCBI Taxonomy" id="2818388"/>
    <lineage>
        <taxon>Bacteria</taxon>
        <taxon>Pseudomonadati</taxon>
        <taxon>Acidobacteriota</taxon>
        <taxon>Holophagae</taxon>
        <taxon>Acanthopleuribacterales</taxon>
        <taxon>Acanthopleuribacteraceae</taxon>
        <taxon>Sulfidibacter</taxon>
    </lineage>
</organism>
<feature type="compositionally biased region" description="Basic and acidic residues" evidence="1">
    <location>
        <begin position="4435"/>
        <end position="4445"/>
    </location>
</feature>
<dbReference type="Gene3D" id="2.60.40.1170">
    <property type="entry name" value="Mu homology domain, subdomain B"/>
    <property type="match status" value="1"/>
</dbReference>
<feature type="region of interest" description="Disordered" evidence="1">
    <location>
        <begin position="3051"/>
        <end position="3086"/>
    </location>
</feature>
<sequence length="7127" mass="725849">MLTLPAAAQTPNVVNGTPAENFVGESFCFDVPWTNTGNPGFGPYLRLVLPPDITVDSASFLGAGLTVTPLGTFPASPGNQLTDPLSNSSVTGPDGASLFLIVLPVGSVVTGGPDLVTQICGTISTMATVGTPLTVTVQPVYRFGDTATGTNGPIIGTAQDANVTPTLFRLTKSNDAPEGERTPGPDFPITYTLAVDVANGQTIQNLDLNDVLPANLQYTGGLSITGGTGCSADTEPSLVTPGGTLRVLCTSVTGTTGANELTVEYTAHVTDTLDETNCATANVTNNATLDAEDNLGTPLTQAAEQSMVTAKHLAIQKGASPGTAQPGDTITYTLNIQVSDFATASDLVVVDVMPDGLTFAAHTGMTVGGVPTAITPATLILGNDDTQITYDIHAVTGDLPAGTVVTVTYTATLNQFFVSPPDQILAADDLTNTVAMTYDLTAGAAACNDGSSATVSVAPIQISKSIVNPLAEYVPGDIVTFRLSMSVPSGDTDGIIFEDFLPLPVFDATSVSTTFGVDITHAPADTLGLTPTSITPIAGTNSVRVEWPEINSMTPQTLAIDLAVTVLDDPFADDLFLTNLFQATTVNTDLEQASDLTPVQLRVRAPSLVLTKGISASTNPTADATITPAPSSLPVDGDISASDAGDTLTYVITVENIGGAQAHEVTITDTVPAGLTSCAVTTVEDGLGTSLANSGDLFGAGLVLTNPLAANDDNPSGGGAPFNTDTALVTCTCEVDTTVNPRETITNTASVTWTSLSGAVAFEAVDDSASVTIADPSISKSVDGIAPGAAGGGNATSGDVVTYRLTVTLPEGTTNTLTLTDSLPAGFEFQSANVDTTGFGGTVDTSPTVNTSGTVDAGQTVTITFDSPAATTVTNDNNGANNSFSVTLGARVNGTSASNDGLPTVQAKSNGVSLTYTGFSGSAIQDSVSVDFAEPELAITKTMTPDTGLDAGDTVTITLFVENTGTAPAYDISVTDTLNDDGVLFDLTTIAEQTTPAGFSFGYANPTVTWTQTSGSLAAGANRTFTFTAAVSGSVISGSTFNNTAAVSGDSQDGVVTEERTSNDTGNDSAATATVTNTKSLVSGSETWTSDTVPIEYAVGEVLTFRVVFDIPEGVTQEDGTDALIVDTLPAGFSFLAGTATIRGVFDTSMTGSVFGAIGTVAGAIVPNVNGQDLEFDIGDLTNADDDAGTEQVIVEYDVLVRNTTDTNRTDSKTNSVDLNYLNRDGNPQSQNSTVTGNIAEPNLSVTKTALPASVVGGATVTFTVTITNTAGTNVTRAWEVTGVDVLPARFNSPSVTSATLSRGATDVTACANFTGNQLDFDMTCVVAGERYLAAGESITIVYTATVDPSIQFEESVTNTFDAAATSLPGGNGTGAATPGAPDSSTGERTGSGTNNELAQAVNDLAAMDSGTVTAAAPSLTKTGDATLRIGQTTNMTISVDVSPGTTDNFVVTDNLPTGLRYTGSAISITLPPSNFTNSNNPSTTPGAGTDPLVFDFGTITNSAAGAQSITIVYEVEVENVLGNQASSTLVNTATATYLNVSTPPSDTATITVAEANLEITKSITAGATGSDAGDTISYQVVVNNTNATATAFRVDLEDVLPADLLGANGGSSPFFTSIGITNPGNAVVLNGTATPLAVGDAAFATTTNTDDTLTWPLFELPPLTSLTITYDVVVIDTAAVGAMLTNDVTATYDSLQAGGGRDGSTANSDDDNDADLNNYNESDSATLTLDASLAIQKTLNAIHPNNDFTIGDLVEFDLRLDVLEGLTSNVTVTDVLPAGLDFITLVSIVASPNISFNGAGTAVEAPAGTITVDLGDVTNTADANNANDFLIVRLRAQVEDVVGNSAGTMLTNSTSATSDAGPAGPDTQVIDIVEPNLVLTKVPDDATPSLGDEVTFTVTVRHDTSTADAFEVVLTDVIPAGLTYVLGSTAGAAAVDETDPAAPEFDLGTITLAEVSKVFSFRARVDLDAVVGTEITNTITGVYSSQSGTPAVERNYNFNGSGGVTPSTPTFIDAVKTVAIAIDGGTAGVADPGDTLEYTITLTNEGTSADNVRFTDTVPDETTYVAASLTSSVGGGNDAGAPDLVVDVGTMANAAVVTITFRVTVDAGTPAGTVISNQGSVDSDQTVPEPTDVDGVDENGDQPTLITVGGPSGENNALEAQKVVDWFTDADVSGDITAGDRMRYSIVLTNVGDTDLTNVSLTDTIPTGLTYVAATAVISGVGNSVNVVGTALSASVPSLPVKSQVTVSFDVTIDGPLFDSDADPTREVFSNQGQVDSDQTDPFATDANGNPADGRQPTVFVAVDGVASAPAIDVEKRWALAVDFDGDGLVDPGDVLEYSLSLTNTGSGTAENVRLSDTIPVNTSIVVGSGFTSQGVVITEDPFLVNIGQVDPGGLVTLRFRVSIDGGTPDGTIIANQAVTTGDNFANENSDDNGDDSDGKNPTLTPVDTGGGSNAGSPTGLVKIVQSDSEAGSAAGQALIGEVLTFRVTIAVPAGLLEETTITDTLPTGLTYIAGTARLARAFDTGLTASENPGGVNGAATGTFVNLADGSDIDIAGQTLSLFLGDLINSDQDVDAETYTLEIQAVVANIAANQAGSLLTNSAGFSYFNGLGQIANLTPATTAVTVLEPSVAVTKSGSPAAMLVEGGDVTFTVTVTNPSGGNVATAYDLNLVDNLPGDWDSLVVDSITPSGGVSGVTDNSAATTVDIQVDQFPPDGQLIVVYTATAGGPLTPGPLSNTATATWTSLPGAQGTGSATPGDSGDADGERNGSGSGANDYSTNDSFDVTVGALNLTKSIIGPQSRYAVGDTLDYRVLIAVPDDLTFDDGVVTDVLPEGLAYVPGTLSQVPDPGLTTTNNPADFGVSADTPAAGQTTLTLNYGTFTNSDSAVRNLTLTYTVIVENLLAVQDNASLTNDVTLDLTNPAGGGAEQFSDDTSLTVGEPHLTLAKTITSGAAGLDAGDSVSFQIVVGNDGTTTAFEVVVADVLPTGLDNATNLVVSGTTGGAETPTFTNNGSDWTTSAFDVPVGGTVTITFDVTLTNGVIPGQTIQNEATATFTSRDGSDANERDGSDANSDQDNDADLDNYNESALSPTITVADPVQIDKAFHSDPTDTDYTIGETVGYRLTLSLIEGTKNDMVVTDTLPAGLRFLNAIVGVGNLGISHNYTDPPGQAGQVLTFDFGTVVNPGNGNTTDDFITVDITAVVEEVVGNVDGTVLGNHADVTFTGPSGSVTRDFDDDAGTAGIQPLDLTVVEPVLTLTKTASRATVPQGDVVTYTVLLDHTVASNADAFDLQVIDTLPAGLSYVTGSATIPVAVNGQMLTFDIAALTLVDDQTSFTYQVRVDNDQMLGTVLTNDADLTYTSRPGANADERSYTDGDDASITVATNTIIDAVKTVAIAIDGGTPGQLDPGDTLEYTVTLINSGAIATNTVFLDAIPENTTYVGGSLISSVGGGDDSGDPLRVAVGTMADTASVTITFRVTVDAGTPAGTVISNQGSVDSDQTVPEPTDVDGVDANGDQPTLITVSGPSGQTNALEAQKVVDWFDDADASGDITSGDRMRYTVILTNVGDADLTNVSLTDTIPTGLTYVAASAVISGVGNAVNVVGSALSATVPSLPVKNQVSVSFDVTIDGPLFDSDADHTREVFTNQGQVDSDQTEPFATDANGNPDDGRQPTVFVAVDGAAAAPALDLEKRWLLAVDFDGDGLVDPGDILEYSLSLINTGSGPATNAMLNDPIPANTSIVTGSGFTSQGLLVTEDPLQVNIGQVDPGGVVTLRFRVTVDGGTPDGTIIPNQATVSGDNFVDEPSDDNGDDGDGKNPTLTPVDTGGGSGAGTPSGLVKIVQADSEIGSGAGQVLIGEVLTYRITVSVPAGQLDEATLNDTLPTGLTYIAGTARLARAFDTGLTASEDPGGINGTASGVFVNLADGSDIAVAGQTLSLFLGDLINSDQDVDAETYTLEIQVVVANIAANQAGTLLTNSAGFSYFDGLGQATNLTPATHAVTVLEPNVVVAKSGDPAAMLVEGGDVTFTVTVTNPSGGNVATAYDLNLVDNLPGAWNSLVVDSVTPIGGVSGVTDNSSGTSVDIQVDVFPPAGQLVVVYTATANGPLTPGQLSNTAAATWTSLPGTRGTGSATPGDSGDADGERNGSGVGANDYRTDDTFDVTVGALNVTKSILNPQTRYAVGDVVNFQVVIAVPADLVFDDGVVTDVLDEGLAYVTGTLSAVPDAGLATSSTPADFSVTPDTPVAGQTSLGLNFGTFTNSDSAVRNLTLTYDVVVENILAIQDNATLTNSVTLDLTNPAGGGSEQFGDTTSLTVGEPNLTLAKTITSNTAGLDSGDSVSFQIVVGNTGTTTAFDVVVTDVLPTGLENATSLVVSGTTGGAETPTFVNNGGDWSSSAFDVPVGATVTITFDATLSNSVVPGQTIQNRADSTFTSRDGSDAGERDGSDPGSNQGDDSDLNNYNESDSAPTITVADPVQIDKAFYSDPTDSDYTIGETVGYRLTLSILEGTLNDLVVTDTLPDGLRFANASVGVGNMGISHNYGGAPGQVGQVLTFDFGDLINPANGSDADDFVTVDINAIVENVVANLDGTVLGNHASLTYTGPSGSVTRDFDADSGTPGIQPLDLTLVEPVVTIGKSASRTTVPQGDVVTFTVLLDHDVTSNTDAFDLQVIDTLPVGLTYVPGSATIPVAVNGQVLTFDIAALTLADDQTSFSYQVRVDNDQLSGTLLTNDADLTYTTQPGANADERSYSDGDDASVTVAADTVIDAVKTVAIAIDGGTPGQVDPGDTLAYTITATNTGATATNVVFLDPVPANTTYVGGSLNSSVGGEDDSSDPLRVDVGTMADGASVTIQFQVTVDAGTPPGTVISNQGTFDSDQTVAEPTDADGVDANGDQPTDIPVGGAADEALLYVQKLVGFTTDADLSGDITPGDTMTYTLLVQNLGATTLTNVTASDTIPTGLTYVAASAAIDGAGNTIDVVGDAVSLAIPSLDVGATVTATFAITIDGPPLFDSDATPTSETFVNQGTAQADQVGPVETDSNGDPGDGNQDTRFTAVDGIAGSPALDLEKRWALAVDIDGDGLVDPNDTLLYTLVLRNDGAATAENVMLLDPIPTHTTVVPGSAATSAGIVVTEDPLDVNLGDLAPGGFVTIEFQVTVDGGTPDGTVIANQATASGDNFPDEPSDDNGEDGDGKNPTLTPVDTGGGSAAGQPGPMSKAVFATSEAASTGTDVLVGEVVTFRVTVPVPAGTLRSATVVDTLPAGLTYLPGSVRLARNFGTGLTASLNPGGVNGAASGTFVALSDGAEVDIAGQILTIALGDLINSDNDLDEESYVVELQAVVANTGANQAGVDLTNSARLDYRNALNQDQSLTPASATVAIHEAAVAVDKSTSPAALLPSGGDMVFTVVVTNPAGVDGATAFDVRLTDALGPAFSALSVDSVVPSGVIGVTDNSAGTTLDITVDVFPADASLTVVYTATAPGPLAAATLSNTANVAWTSLPGAQGTGSSTPGGSGDADGERNGSGGVNDLTTADTAEVAIGSLNLVKTVEAPQGRYAIGDEVAYRIEVSLPGLVSVDDTGLVDVLAEGLSYRSGSLQIARDASVATTLDPADFIRTDDTPAAGQESLSLDLGTLSNSSDQSATLTLTYRAVVDNLLVNQENHSLINAVTLTFDDPGGGPVVELTDGTAITVGEPHLTLAKSVTSPVLNLEAGDQIDYEVVVGNDGTTTAFEVVLGDTLPAGLENLTALAVTAVTGGAETPVFLSDSLSWQTQPFDLPQGASVTITFTADLADSVIPGQQLQNRVDATFESRDDGTGRTGATPDSNQDDDSDLDNYNVSAPAAAVTVRDVIALDKVFHPDPTADRYTIGDEVGYRLTVSLIEGRTNDLLVIDRLPDGMRFLDAVIGSGHAGISFDPVVPNQVSDEWQFDFGDVLNPANGSMDDDFVTIDLRAVVENVAGNQADVALGNHASLSFSGPGGTEERFFDADTVTPGIQPLELTLVEPELTIAKATKNTVVSPGDELTFTITLDHSADSGADAFDIVVIDRLPAGLTYVPGSGVPEPGLDAGNLIWNVAVLSLAQDQTTFTYRARVAPDVVPGVLLENRVSAVFSGQAGDNDDERDGEGGIDDYVTNEAMVSLIPTVPVLVAEKIATLAVDADNNGFPGPGDTLTYTVAIRNDGNAVATSVVFTDTPDAHTALVTGSVQTTQGNVLGGNDGNPPVQVDLGSLAPSAVATVSFRVLIAPDLPAEVTQVVNQGIVSGDDIVDVPTDDPDEPGEDDPTITPVVVMPAVDAEKTVVLQVDGDNDGAVSPGDVLRYQVDLRNTGNGPATQLVFLDTPDTATQLVPGSVSTTLGSVVAGNDGNPPIRVEIDTLPALTGQAVIVFDVQVVDPLPAGVTHIANQGTVDFDEEPDPVLTDDPDTEEPDDPTVVPVASGPALQVTKDDELFDDADTSGNVSAGDLLRYTLEIANVGNATATDVVLNDDLEPNLELVVGTVTTSVGSVTIGNGPGDTAIQVDLGDLAQGATVTVTYQARIVDPLPAGVVQVVNQAVVTSPDVPDTPSDDPDQPGDDDPTVTPVGDVALLNATKTDTLLVDANGDGVVSPADVVRYRVRVVNNGNIEATGVIFTDTPDALTAIVPDSVTTSQGVVLTGRDGLEPLFVSLGSLAPNGGFATITFDVRIALPFPVNLAQVGNQGVFVSNETDPVSTDDPETAADDDITLTPVFQADLAVLKTGPGVPVVAGTQFDYGIEVSNLGPNDATQVVMTDALPAALEFVTASTDRGDFTFEPGTNTVTWQVGSLAVGESVTMTLTVGLLSQGEVVNQARVDAVQIDPNEANNVEPETVDGLPGIDLSLTKTVDPADVDFGDEVTYTLVVANAGPDDATGVVVQDLLPDGLTFVSSSTGAGSYDAGTGLWNLGSLAVGAQATLTIVAEVTGLGSLTNMAQVVAADQDDVDSTPDNGDADEDDQDSVTLVVDTLVDLVLSKEVVDHIVSPGDELVYLLTLSNLGPSDATGVVVTDILPEGVVFQGATVDQGSFEPDTGEWLVGDLPVDQTVSLTLVTRIDGNHLGGELVNFAVASANEPEDTPEDNEDAVSVRVTAPVPTLGPGGLAAMILGLMLAVLYLRRRREMT</sequence>
<keyword evidence="2" id="KW-0812">Transmembrane</keyword>
<feature type="compositionally biased region" description="Polar residues" evidence="1">
    <location>
        <begin position="4424"/>
        <end position="4434"/>
    </location>
</feature>
<feature type="domain" description="DUF11" evidence="3">
    <location>
        <begin position="2176"/>
        <end position="2287"/>
    </location>
</feature>
<dbReference type="Gene3D" id="2.60.40.10">
    <property type="entry name" value="Immunoglobulins"/>
    <property type="match status" value="1"/>
</dbReference>
<feature type="compositionally biased region" description="Gly residues" evidence="1">
    <location>
        <begin position="5506"/>
        <end position="5522"/>
    </location>
</feature>
<evidence type="ECO:0000313" key="4">
    <source>
        <dbReference type="EMBL" id="QTD48525.1"/>
    </source>
</evidence>
<dbReference type="PANTHER" id="PTHR34819">
    <property type="entry name" value="LARGE CYSTEINE-RICH PERIPLASMIC PROTEIN OMCB"/>
    <property type="match status" value="1"/>
</dbReference>
<feature type="domain" description="DUF11" evidence="3">
    <location>
        <begin position="5082"/>
        <end position="5184"/>
    </location>
</feature>
<feature type="domain" description="DUF11" evidence="3">
    <location>
        <begin position="5692"/>
        <end position="5808"/>
    </location>
</feature>
<evidence type="ECO:0000256" key="2">
    <source>
        <dbReference type="SAM" id="Phobius"/>
    </source>
</evidence>
<feature type="region of interest" description="Disordered" evidence="1">
    <location>
        <begin position="3647"/>
        <end position="3672"/>
    </location>
</feature>
<protein>
    <submittedName>
        <fullName evidence="4">DUF11 domain-containing protein</fullName>
    </submittedName>
</protein>
<dbReference type="EMBL" id="CP071793">
    <property type="protein sequence ID" value="QTD48525.1"/>
    <property type="molecule type" value="Genomic_DNA"/>
</dbReference>
<feature type="compositionally biased region" description="Polar residues" evidence="1">
    <location>
        <begin position="4119"/>
        <end position="4133"/>
    </location>
</feature>
<feature type="region of interest" description="Disordered" evidence="1">
    <location>
        <begin position="5160"/>
        <end position="5212"/>
    </location>
</feature>
<feature type="region of interest" description="Disordered" evidence="1">
    <location>
        <begin position="2116"/>
        <end position="2141"/>
    </location>
</feature>
<feature type="domain" description="DUF11" evidence="3">
    <location>
        <begin position="6976"/>
        <end position="7092"/>
    </location>
</feature>
<feature type="region of interest" description="Disordered" evidence="1">
    <location>
        <begin position="4424"/>
        <end position="4469"/>
    </location>
</feature>
<feature type="domain" description="DUF11" evidence="3">
    <location>
        <begin position="3256"/>
        <end position="3360"/>
    </location>
</feature>
<feature type="region of interest" description="Disordered" evidence="1">
    <location>
        <begin position="5496"/>
        <end position="5526"/>
    </location>
</feature>
<feature type="domain" description="DUF11" evidence="3">
    <location>
        <begin position="3707"/>
        <end position="3809"/>
    </location>
</feature>
<feature type="compositionally biased region" description="Polar residues" evidence="1">
    <location>
        <begin position="2271"/>
        <end position="2283"/>
    </location>
</feature>
<dbReference type="PROSITE" id="PS00018">
    <property type="entry name" value="EF_HAND_1"/>
    <property type="match status" value="3"/>
</dbReference>
<feature type="region of interest" description="Disordered" evidence="1">
    <location>
        <begin position="2423"/>
        <end position="2461"/>
    </location>
</feature>
<feature type="compositionally biased region" description="Polar residues" evidence="1">
    <location>
        <begin position="4447"/>
        <end position="4468"/>
    </location>
</feature>
<feature type="domain" description="DUF11" evidence="3">
    <location>
        <begin position="640"/>
        <end position="772"/>
    </location>
</feature>
<feature type="compositionally biased region" description="Acidic residues" evidence="1">
    <location>
        <begin position="2132"/>
        <end position="2141"/>
    </location>
</feature>
<feature type="region of interest" description="Disordered" evidence="1">
    <location>
        <begin position="1047"/>
        <end position="1071"/>
    </location>
</feature>
<keyword evidence="5" id="KW-1185">Reference proteome</keyword>
<feature type="domain" description="DUF11" evidence="3">
    <location>
        <begin position="4925"/>
        <end position="5034"/>
    </location>
</feature>
<dbReference type="KEGG" id="scor:J3U87_23340"/>
<feature type="region of interest" description="Disordered" evidence="1">
    <location>
        <begin position="3785"/>
        <end position="3832"/>
    </location>
</feature>
<feature type="compositionally biased region" description="Acidic residues" evidence="1">
    <location>
        <begin position="5176"/>
        <end position="5187"/>
    </location>
</feature>
<dbReference type="Pfam" id="PF01345">
    <property type="entry name" value="DUF11"/>
    <property type="match status" value="24"/>
</dbReference>
<keyword evidence="2" id="KW-1133">Transmembrane helix</keyword>
<feature type="region of interest" description="Disordered" evidence="1">
    <location>
        <begin position="4868"/>
        <end position="4889"/>
    </location>
</feature>
<feature type="domain" description="DUF11" evidence="3">
    <location>
        <begin position="313"/>
        <end position="455"/>
    </location>
</feature>
<feature type="region of interest" description="Disordered" evidence="1">
    <location>
        <begin position="6398"/>
        <end position="6423"/>
    </location>
</feature>
<feature type="domain" description="DUF11" evidence="3">
    <location>
        <begin position="937"/>
        <end position="1059"/>
    </location>
</feature>
<feature type="compositionally biased region" description="Polar residues" evidence="1">
    <location>
        <begin position="1383"/>
        <end position="1395"/>
    </location>
</feature>
<feature type="domain" description="DUF11" evidence="3">
    <location>
        <begin position="6449"/>
        <end position="6556"/>
    </location>
</feature>
<reference evidence="4" key="1">
    <citation type="submission" date="2021-03" db="EMBL/GenBank/DDBJ databases">
        <title>Acanthopleuribacteraceae sp. M133.</title>
        <authorList>
            <person name="Wang G."/>
        </authorList>
    </citation>
    <scope>NUCLEOTIDE SEQUENCE</scope>
    <source>
        <strain evidence="4">M133</strain>
    </source>
</reference>
<accession>A0A8A4TPL5</accession>
<feature type="compositionally biased region" description="Basic and acidic residues" evidence="1">
    <location>
        <begin position="5802"/>
        <end position="5811"/>
    </location>
</feature>
<feature type="domain" description="DUF11" evidence="3">
    <location>
        <begin position="2031"/>
        <end position="2130"/>
    </location>
</feature>
<feature type="region of interest" description="Disordered" evidence="1">
    <location>
        <begin position="2271"/>
        <end position="2292"/>
    </location>
</feature>
<feature type="domain" description="DUF11" evidence="3">
    <location>
        <begin position="6597"/>
        <end position="6709"/>
    </location>
</feature>
<feature type="region of interest" description="Disordered" evidence="1">
    <location>
        <begin position="1364"/>
        <end position="1395"/>
    </location>
</feature>
<dbReference type="InterPro" id="IPR018247">
    <property type="entry name" value="EF_Hand_1_Ca_BS"/>
</dbReference>
<feature type="domain" description="DUF11" evidence="3">
    <location>
        <begin position="4319"/>
        <end position="4435"/>
    </location>
</feature>
<dbReference type="PANTHER" id="PTHR34819:SF3">
    <property type="entry name" value="CELL SURFACE PROTEIN"/>
    <property type="match status" value="1"/>
</dbReference>
<feature type="region of interest" description="Disordered" evidence="1">
    <location>
        <begin position="6548"/>
        <end position="6571"/>
    </location>
</feature>
<feature type="domain" description="DUF11" evidence="3">
    <location>
        <begin position="4780"/>
        <end position="4876"/>
    </location>
</feature>
<dbReference type="NCBIfam" id="TIGR04226">
    <property type="entry name" value="RrgB_K2N_iso_D2"/>
    <property type="match status" value="4"/>
</dbReference>
<feature type="compositionally biased region" description="Acidic residues" evidence="1">
    <location>
        <begin position="6401"/>
        <end position="6421"/>
    </location>
</feature>
<proteinExistence type="predicted"/>
<feature type="domain" description="DUF11" evidence="3">
    <location>
        <begin position="3551"/>
        <end position="3661"/>
    </location>
</feature>
<feature type="compositionally biased region" description="Acidic residues" evidence="1">
    <location>
        <begin position="6556"/>
        <end position="6568"/>
    </location>
</feature>
<dbReference type="Gene3D" id="2.60.40.740">
    <property type="match status" value="21"/>
</dbReference>
<feature type="domain" description="DUF11" evidence="3">
    <location>
        <begin position="6156"/>
        <end position="6261"/>
    </location>
</feature>